<organism evidence="1 2">
    <name type="scientific">Streptomyces jumonjinensis</name>
    <dbReference type="NCBI Taxonomy" id="1945"/>
    <lineage>
        <taxon>Bacteria</taxon>
        <taxon>Bacillati</taxon>
        <taxon>Actinomycetota</taxon>
        <taxon>Actinomycetes</taxon>
        <taxon>Kitasatosporales</taxon>
        <taxon>Streptomycetaceae</taxon>
        <taxon>Streptomyces</taxon>
    </lineage>
</organism>
<dbReference type="Proteomes" id="UP000419138">
    <property type="component" value="Unassembled WGS sequence"/>
</dbReference>
<keyword evidence="2" id="KW-1185">Reference proteome</keyword>
<gene>
    <name evidence="1" type="ORF">FF041_23855</name>
</gene>
<dbReference type="EMBL" id="VCLA01000164">
    <property type="protein sequence ID" value="MQT03110.1"/>
    <property type="molecule type" value="Genomic_DNA"/>
</dbReference>
<evidence type="ECO:0000313" key="1">
    <source>
        <dbReference type="EMBL" id="MQT03110.1"/>
    </source>
</evidence>
<dbReference type="RefSeq" id="WP_153524671.1">
    <property type="nucleotide sequence ID" value="NZ_JBEPDZ010000017.1"/>
</dbReference>
<protein>
    <submittedName>
        <fullName evidence="1">Uncharacterized protein</fullName>
    </submittedName>
</protein>
<comment type="caution">
    <text evidence="1">The sequence shown here is derived from an EMBL/GenBank/DDBJ whole genome shotgun (WGS) entry which is preliminary data.</text>
</comment>
<accession>A0A646KLZ7</accession>
<dbReference type="AlphaFoldDB" id="A0A646KLZ7"/>
<reference evidence="1 2" key="1">
    <citation type="submission" date="2019-05" db="EMBL/GenBank/DDBJ databases">
        <title>Comparative genomics and metabolomics analyses of clavulanic acid producing Streptomyces species provides insight into specialized metabolism and evolution of beta-lactam biosynthetic gene clusters.</title>
        <authorList>
            <person name="Moore M.A."/>
            <person name="Cruz-Morales P."/>
            <person name="Barona Gomez F."/>
            <person name="Kapil T."/>
        </authorList>
    </citation>
    <scope>NUCLEOTIDE SEQUENCE [LARGE SCALE GENOMIC DNA]</scope>
    <source>
        <strain evidence="1 2">NRRL 5741</strain>
    </source>
</reference>
<sequence length="62" mass="6082">MSVAGCPAAPVTVRELAETEPGFIAAAVAPIAAAFVVVAEFGNGLGAGYASHVIAGSEERPL</sequence>
<proteinExistence type="predicted"/>
<evidence type="ECO:0000313" key="2">
    <source>
        <dbReference type="Proteomes" id="UP000419138"/>
    </source>
</evidence>
<name>A0A646KLZ7_STRJU</name>